<evidence type="ECO:0000256" key="1">
    <source>
        <dbReference type="ARBA" id="ARBA00001964"/>
    </source>
</evidence>
<dbReference type="Proteomes" id="UP000733611">
    <property type="component" value="Unassembled WGS sequence"/>
</dbReference>
<dbReference type="InterPro" id="IPR029061">
    <property type="entry name" value="THDP-binding"/>
</dbReference>
<reference evidence="5" key="2">
    <citation type="submission" date="2021-04" db="EMBL/GenBank/DDBJ databases">
        <authorList>
            <person name="Gilroy R."/>
        </authorList>
    </citation>
    <scope>NUCLEOTIDE SEQUENCE</scope>
    <source>
        <strain evidence="5">378</strain>
    </source>
</reference>
<protein>
    <recommendedName>
        <fullName evidence="4">Transketolase N-terminal domain-containing protein</fullName>
    </recommendedName>
</protein>
<dbReference type="Pfam" id="PF00456">
    <property type="entry name" value="Transketolase_N"/>
    <property type="match status" value="1"/>
</dbReference>
<dbReference type="Gene3D" id="3.40.50.970">
    <property type="match status" value="1"/>
</dbReference>
<dbReference type="PANTHER" id="PTHR47514:SF1">
    <property type="entry name" value="TRANSKETOLASE N-TERMINAL SECTION-RELATED"/>
    <property type="match status" value="1"/>
</dbReference>
<evidence type="ECO:0000313" key="6">
    <source>
        <dbReference type="Proteomes" id="UP000733611"/>
    </source>
</evidence>
<evidence type="ECO:0000313" key="5">
    <source>
        <dbReference type="EMBL" id="MBU3843464.1"/>
    </source>
</evidence>
<dbReference type="PANTHER" id="PTHR47514">
    <property type="entry name" value="TRANSKETOLASE N-TERMINAL SECTION-RELATED"/>
    <property type="match status" value="1"/>
</dbReference>
<gene>
    <name evidence="5" type="ORF">H9847_01110</name>
</gene>
<evidence type="ECO:0000256" key="2">
    <source>
        <dbReference type="ARBA" id="ARBA00007131"/>
    </source>
</evidence>
<dbReference type="InterPro" id="IPR005474">
    <property type="entry name" value="Transketolase_N"/>
</dbReference>
<reference evidence="5" key="1">
    <citation type="journal article" date="2021" name="PeerJ">
        <title>Extensive microbial diversity within the chicken gut microbiome revealed by metagenomics and culture.</title>
        <authorList>
            <person name="Gilroy R."/>
            <person name="Ravi A."/>
            <person name="Getino M."/>
            <person name="Pursley I."/>
            <person name="Horton D.L."/>
            <person name="Alikhan N.F."/>
            <person name="Baker D."/>
            <person name="Gharbi K."/>
            <person name="Hall N."/>
            <person name="Watson M."/>
            <person name="Adriaenssens E.M."/>
            <person name="Foster-Nyarko E."/>
            <person name="Jarju S."/>
            <person name="Secka A."/>
            <person name="Antonio M."/>
            <person name="Oren A."/>
            <person name="Chaudhuri R.R."/>
            <person name="La Ragione R."/>
            <person name="Hildebrand F."/>
            <person name="Pallen M.J."/>
        </authorList>
    </citation>
    <scope>NUCLEOTIDE SEQUENCE</scope>
    <source>
        <strain evidence="5">378</strain>
    </source>
</reference>
<evidence type="ECO:0000259" key="4">
    <source>
        <dbReference type="Pfam" id="PF00456"/>
    </source>
</evidence>
<dbReference type="SUPFAM" id="SSF52518">
    <property type="entry name" value="Thiamin diphosphate-binding fold (THDP-binding)"/>
    <property type="match status" value="1"/>
</dbReference>
<name>A0A948WYW6_9GAMM</name>
<comment type="cofactor">
    <cofactor evidence="1">
        <name>thiamine diphosphate</name>
        <dbReference type="ChEBI" id="CHEBI:58937"/>
    </cofactor>
</comment>
<organism evidence="5 6">
    <name type="scientific">Candidatus Anaerobiospirillum pullicola</name>
    <dbReference type="NCBI Taxonomy" id="2838451"/>
    <lineage>
        <taxon>Bacteria</taxon>
        <taxon>Pseudomonadati</taxon>
        <taxon>Pseudomonadota</taxon>
        <taxon>Gammaproteobacteria</taxon>
        <taxon>Aeromonadales</taxon>
        <taxon>Succinivibrionaceae</taxon>
        <taxon>Anaerobiospirillum</taxon>
    </lineage>
</organism>
<dbReference type="EMBL" id="JAHLFE010000017">
    <property type="protein sequence ID" value="MBU3843464.1"/>
    <property type="molecule type" value="Genomic_DNA"/>
</dbReference>
<keyword evidence="3" id="KW-0786">Thiamine pyrophosphate</keyword>
<sequence>MSAVLQVEELKHRAALARIAIIKAGHNKGPLHFASSLSCVELMLTAMNLMAEDDLFFLSKGHASLGRLAVLEALGKLDASWQEQFATNGSPFAVHTSYLPELGIIAPTGSLGLGPSLALGHALGARLQNPHHPAKSCVLCGNGECNEGATYEAFLYAGAHRISNFCVLLDHNHMQLDGASAQVLPVHDYAALFRALGFTVHEVDGHDLHALEQCLRAFYQAEPQAQAEAAPLAIVAHTVRGKGVSFMENALQWHTGALDEQHYVQALSELEQALCEQEQALSKRCGE</sequence>
<evidence type="ECO:0000256" key="3">
    <source>
        <dbReference type="ARBA" id="ARBA00023052"/>
    </source>
</evidence>
<comment type="caution">
    <text evidence="5">The sequence shown here is derived from an EMBL/GenBank/DDBJ whole genome shotgun (WGS) entry which is preliminary data.</text>
</comment>
<accession>A0A948WYW6</accession>
<feature type="domain" description="Transketolase N-terminal" evidence="4">
    <location>
        <begin position="50"/>
        <end position="263"/>
    </location>
</feature>
<comment type="similarity">
    <text evidence="2">Belongs to the transketolase family.</text>
</comment>
<dbReference type="AlphaFoldDB" id="A0A948WYW6"/>
<proteinExistence type="inferred from homology"/>